<organism evidence="1">
    <name type="scientific">Oryza sativa subsp. japonica</name>
    <name type="common">Rice</name>
    <dbReference type="NCBI Taxonomy" id="39947"/>
    <lineage>
        <taxon>Eukaryota</taxon>
        <taxon>Viridiplantae</taxon>
        <taxon>Streptophyta</taxon>
        <taxon>Embryophyta</taxon>
        <taxon>Tracheophyta</taxon>
        <taxon>Spermatophyta</taxon>
        <taxon>Magnoliopsida</taxon>
        <taxon>Liliopsida</taxon>
        <taxon>Poales</taxon>
        <taxon>Poaceae</taxon>
        <taxon>BOP clade</taxon>
        <taxon>Oryzoideae</taxon>
        <taxon>Oryzeae</taxon>
        <taxon>Oryzinae</taxon>
        <taxon>Oryza</taxon>
        <taxon>Oryza sativa</taxon>
    </lineage>
</organism>
<dbReference type="Proteomes" id="UP000007752">
    <property type="component" value="Chromosome 1"/>
</dbReference>
<dbReference type="AlphaFoldDB" id="B9EZ50"/>
<name>B9EZ50_ORYSJ</name>
<gene>
    <name evidence="1" type="ORF">OsJ_03244</name>
</gene>
<dbReference type="EMBL" id="CM000138">
    <property type="protein sequence ID" value="EEE55294.1"/>
    <property type="molecule type" value="Genomic_DNA"/>
</dbReference>
<reference evidence="1" key="2">
    <citation type="submission" date="2008-12" db="EMBL/GenBank/DDBJ databases">
        <title>Improved gene annotation of the rice (Oryza sativa) genomes.</title>
        <authorList>
            <person name="Wang J."/>
            <person name="Li R."/>
            <person name="Fan W."/>
            <person name="Huang Q."/>
            <person name="Zhang J."/>
            <person name="Zhou Y."/>
            <person name="Hu Y."/>
            <person name="Zi S."/>
            <person name="Li J."/>
            <person name="Ni P."/>
            <person name="Zheng H."/>
            <person name="Zhang Y."/>
            <person name="Zhao M."/>
            <person name="Hao Q."/>
            <person name="McDermott J."/>
            <person name="Samudrala R."/>
            <person name="Kristiansen K."/>
            <person name="Wong G.K.-S."/>
        </authorList>
    </citation>
    <scope>NUCLEOTIDE SEQUENCE</scope>
</reference>
<proteinExistence type="predicted"/>
<accession>B9EZ50</accession>
<protein>
    <submittedName>
        <fullName evidence="1">Uncharacterized protein</fullName>
    </submittedName>
</protein>
<evidence type="ECO:0000313" key="1">
    <source>
        <dbReference type="EMBL" id="EEE55294.1"/>
    </source>
</evidence>
<sequence>MSRKSEIMRRRSAFVATTLRSTSDRMALRPVTLPGTWICQLQSSSEEAAAPIQLAEEVEEPTVVQAHVLEMDLERGDRRRAAVEDVGEGVHLALGVLVVVLVTFIEEVVVVEGGRLEGYAGERGNSGRARIKLQ</sequence>
<reference evidence="1" key="1">
    <citation type="journal article" date="2005" name="PLoS Biol.">
        <title>The genomes of Oryza sativa: a history of duplications.</title>
        <authorList>
            <person name="Yu J."/>
            <person name="Wang J."/>
            <person name="Lin W."/>
            <person name="Li S."/>
            <person name="Li H."/>
            <person name="Zhou J."/>
            <person name="Ni P."/>
            <person name="Dong W."/>
            <person name="Hu S."/>
            <person name="Zeng C."/>
            <person name="Zhang J."/>
            <person name="Zhang Y."/>
            <person name="Li R."/>
            <person name="Xu Z."/>
            <person name="Li S."/>
            <person name="Li X."/>
            <person name="Zheng H."/>
            <person name="Cong L."/>
            <person name="Lin L."/>
            <person name="Yin J."/>
            <person name="Geng J."/>
            <person name="Li G."/>
            <person name="Shi J."/>
            <person name="Liu J."/>
            <person name="Lv H."/>
            <person name="Li J."/>
            <person name="Wang J."/>
            <person name="Deng Y."/>
            <person name="Ran L."/>
            <person name="Shi X."/>
            <person name="Wang X."/>
            <person name="Wu Q."/>
            <person name="Li C."/>
            <person name="Ren X."/>
            <person name="Wang J."/>
            <person name="Wang X."/>
            <person name="Li D."/>
            <person name="Liu D."/>
            <person name="Zhang X."/>
            <person name="Ji Z."/>
            <person name="Zhao W."/>
            <person name="Sun Y."/>
            <person name="Zhang Z."/>
            <person name="Bao J."/>
            <person name="Han Y."/>
            <person name="Dong L."/>
            <person name="Ji J."/>
            <person name="Chen P."/>
            <person name="Wu S."/>
            <person name="Liu J."/>
            <person name="Xiao Y."/>
            <person name="Bu D."/>
            <person name="Tan J."/>
            <person name="Yang L."/>
            <person name="Ye C."/>
            <person name="Zhang J."/>
            <person name="Xu J."/>
            <person name="Zhou Y."/>
            <person name="Yu Y."/>
            <person name="Zhang B."/>
            <person name="Zhuang S."/>
            <person name="Wei H."/>
            <person name="Liu B."/>
            <person name="Lei M."/>
            <person name="Yu H."/>
            <person name="Li Y."/>
            <person name="Xu H."/>
            <person name="Wei S."/>
            <person name="He X."/>
            <person name="Fang L."/>
            <person name="Zhang Z."/>
            <person name="Zhang Y."/>
            <person name="Huang X."/>
            <person name="Su Z."/>
            <person name="Tong W."/>
            <person name="Li J."/>
            <person name="Tong Z."/>
            <person name="Li S."/>
            <person name="Ye J."/>
            <person name="Wang L."/>
            <person name="Fang L."/>
            <person name="Lei T."/>
            <person name="Chen C."/>
            <person name="Chen H."/>
            <person name="Xu Z."/>
            <person name="Li H."/>
            <person name="Huang H."/>
            <person name="Zhang F."/>
            <person name="Xu H."/>
            <person name="Li N."/>
            <person name="Zhao C."/>
            <person name="Li S."/>
            <person name="Dong L."/>
            <person name="Huang Y."/>
            <person name="Li L."/>
            <person name="Xi Y."/>
            <person name="Qi Q."/>
            <person name="Li W."/>
            <person name="Zhang B."/>
            <person name="Hu W."/>
            <person name="Zhang Y."/>
            <person name="Tian X."/>
            <person name="Jiao Y."/>
            <person name="Liang X."/>
            <person name="Jin J."/>
            <person name="Gao L."/>
            <person name="Zheng W."/>
            <person name="Hao B."/>
            <person name="Liu S."/>
            <person name="Wang W."/>
            <person name="Yuan L."/>
            <person name="Cao M."/>
            <person name="McDermott J."/>
            <person name="Samudrala R."/>
            <person name="Wang J."/>
            <person name="Wong G.K."/>
            <person name="Yang H."/>
        </authorList>
    </citation>
    <scope>NUCLEOTIDE SEQUENCE [LARGE SCALE GENOMIC DNA]</scope>
</reference>